<feature type="region of interest" description="Disordered" evidence="6">
    <location>
        <begin position="1"/>
        <end position="23"/>
    </location>
</feature>
<comment type="subcellular location">
    <subcellularLocation>
        <location evidence="1">Cell membrane</location>
        <topology evidence="1">Multi-pass membrane protein</topology>
    </subcellularLocation>
</comment>
<keyword evidence="3 7" id="KW-0812">Transmembrane</keyword>
<dbReference type="AlphaFoldDB" id="A0A1D7QTD0"/>
<evidence type="ECO:0000256" key="2">
    <source>
        <dbReference type="ARBA" id="ARBA00022475"/>
    </source>
</evidence>
<organism evidence="9 10">
    <name type="scientific">Salisediminibacterium beveridgei</name>
    <dbReference type="NCBI Taxonomy" id="632773"/>
    <lineage>
        <taxon>Bacteria</taxon>
        <taxon>Bacillati</taxon>
        <taxon>Bacillota</taxon>
        <taxon>Bacilli</taxon>
        <taxon>Bacillales</taxon>
        <taxon>Bacillaceae</taxon>
        <taxon>Salisediminibacterium</taxon>
    </lineage>
</organism>
<name>A0A1D7QTD0_9BACI</name>
<reference evidence="9 10" key="1">
    <citation type="submission" date="2015-08" db="EMBL/GenBank/DDBJ databases">
        <title>The complete genome sequence of Bacillus beveridgei MLTeJB.</title>
        <authorList>
            <person name="Hanson T.E."/>
            <person name="Mesa C."/>
            <person name="Basesman S.M."/>
            <person name="Oremland R.S."/>
        </authorList>
    </citation>
    <scope>NUCLEOTIDE SEQUENCE [LARGE SCALE GENOMIC DNA]</scope>
    <source>
        <strain evidence="9 10">MLTeJB</strain>
    </source>
</reference>
<evidence type="ECO:0000259" key="8">
    <source>
        <dbReference type="Pfam" id="PF06271"/>
    </source>
</evidence>
<dbReference type="KEGG" id="bbev:BBEV_0866"/>
<dbReference type="Proteomes" id="UP000094463">
    <property type="component" value="Chromosome"/>
</dbReference>
<evidence type="ECO:0000256" key="3">
    <source>
        <dbReference type="ARBA" id="ARBA00022692"/>
    </source>
</evidence>
<dbReference type="InterPro" id="IPR010432">
    <property type="entry name" value="RDD"/>
</dbReference>
<keyword evidence="2" id="KW-1003">Cell membrane</keyword>
<evidence type="ECO:0000256" key="4">
    <source>
        <dbReference type="ARBA" id="ARBA00022989"/>
    </source>
</evidence>
<dbReference type="RefSeq" id="WP_084007215.1">
    <property type="nucleotide sequence ID" value="NZ_CP012502.1"/>
</dbReference>
<dbReference type="STRING" id="632773.BBEV_0866"/>
<dbReference type="PATRIC" id="fig|632773.3.peg.921"/>
<protein>
    <recommendedName>
        <fullName evidence="8">RDD domain-containing protein</fullName>
    </recommendedName>
</protein>
<evidence type="ECO:0000256" key="6">
    <source>
        <dbReference type="SAM" id="MobiDB-lite"/>
    </source>
</evidence>
<gene>
    <name evidence="9" type="ORF">BBEV_0866</name>
</gene>
<dbReference type="Pfam" id="PF06271">
    <property type="entry name" value="RDD"/>
    <property type="match status" value="1"/>
</dbReference>
<evidence type="ECO:0000256" key="7">
    <source>
        <dbReference type="SAM" id="Phobius"/>
    </source>
</evidence>
<proteinExistence type="predicted"/>
<evidence type="ECO:0000313" key="9">
    <source>
        <dbReference type="EMBL" id="AOM82237.1"/>
    </source>
</evidence>
<feature type="transmembrane region" description="Helical" evidence="7">
    <location>
        <begin position="43"/>
        <end position="68"/>
    </location>
</feature>
<dbReference type="PANTHER" id="PTHR36115:SF9">
    <property type="entry name" value="LMO1584 PROTEIN"/>
    <property type="match status" value="1"/>
</dbReference>
<keyword evidence="4 7" id="KW-1133">Transmembrane helix</keyword>
<dbReference type="OrthoDB" id="9793824at2"/>
<feature type="domain" description="RDD" evidence="8">
    <location>
        <begin position="36"/>
        <end position="165"/>
    </location>
</feature>
<feature type="transmembrane region" description="Helical" evidence="7">
    <location>
        <begin position="75"/>
        <end position="95"/>
    </location>
</feature>
<dbReference type="InterPro" id="IPR051791">
    <property type="entry name" value="Pra-immunoreactive"/>
</dbReference>
<sequence>MSEENNTIPLEEEPDQRPEPARHDHLDDYETMTFYYAGFWMRFWAYLVDLVVASSLSGLILGVMYLAADLDQLTIGIYTAAGALSALISFSYFVILTKLWGQTLGKMALGIRVIPFENQELSWTDVIFREVIGRFIHRSLVITNLLYLIVAFAPTKRGVHDRIGNSLVILEPRKGFTVPVKKKEEAS</sequence>
<evidence type="ECO:0000313" key="10">
    <source>
        <dbReference type="Proteomes" id="UP000094463"/>
    </source>
</evidence>
<accession>A0A1D7QTD0</accession>
<dbReference type="EMBL" id="CP012502">
    <property type="protein sequence ID" value="AOM82237.1"/>
    <property type="molecule type" value="Genomic_DNA"/>
</dbReference>
<evidence type="ECO:0000256" key="5">
    <source>
        <dbReference type="ARBA" id="ARBA00023136"/>
    </source>
</evidence>
<keyword evidence="5 7" id="KW-0472">Membrane</keyword>
<dbReference type="PANTHER" id="PTHR36115">
    <property type="entry name" value="PROLINE-RICH ANTIGEN HOMOLOG-RELATED"/>
    <property type="match status" value="1"/>
</dbReference>
<evidence type="ECO:0000256" key="1">
    <source>
        <dbReference type="ARBA" id="ARBA00004651"/>
    </source>
</evidence>
<keyword evidence="10" id="KW-1185">Reference proteome</keyword>
<dbReference type="GO" id="GO:0005886">
    <property type="term" value="C:plasma membrane"/>
    <property type="evidence" value="ECO:0007669"/>
    <property type="project" value="UniProtKB-SubCell"/>
</dbReference>